<dbReference type="InterPro" id="IPR001940">
    <property type="entry name" value="Peptidase_S1C"/>
</dbReference>
<comment type="caution">
    <text evidence="6">The sequence shown here is derived from an EMBL/GenBank/DDBJ whole genome shotgun (WGS) entry which is preliminary data.</text>
</comment>
<dbReference type="PANTHER" id="PTHR43343">
    <property type="entry name" value="PEPTIDASE S12"/>
    <property type="match status" value="1"/>
</dbReference>
<evidence type="ECO:0000256" key="4">
    <source>
        <dbReference type="SAM" id="MobiDB-lite"/>
    </source>
</evidence>
<dbReference type="PANTHER" id="PTHR43343:SF3">
    <property type="entry name" value="PROTEASE DO-LIKE 8, CHLOROPLASTIC"/>
    <property type="match status" value="1"/>
</dbReference>
<dbReference type="InterPro" id="IPR043504">
    <property type="entry name" value="Peptidase_S1_PA_chymotrypsin"/>
</dbReference>
<dbReference type="GO" id="GO:0006508">
    <property type="term" value="P:proteolysis"/>
    <property type="evidence" value="ECO:0007669"/>
    <property type="project" value="UniProtKB-KW"/>
</dbReference>
<name>A0A5K0UAC0_9VIRU</name>
<dbReference type="Pfam" id="PF13365">
    <property type="entry name" value="Trypsin_2"/>
    <property type="match status" value="1"/>
</dbReference>
<feature type="compositionally biased region" description="Basic and acidic residues" evidence="4">
    <location>
        <begin position="22"/>
        <end position="31"/>
    </location>
</feature>
<organism evidence="6 7">
    <name type="scientific">Yasminevirus sp. GU-2018</name>
    <dbReference type="NCBI Taxonomy" id="2420051"/>
    <lineage>
        <taxon>Viruses</taxon>
        <taxon>Varidnaviria</taxon>
        <taxon>Bamfordvirae</taxon>
        <taxon>Nucleocytoviricota</taxon>
        <taxon>Megaviricetes</taxon>
        <taxon>Imitervirales</taxon>
        <taxon>Mimiviridae</taxon>
        <taxon>Klosneuvirinae</taxon>
        <taxon>Yasminevirus</taxon>
        <taxon>Yasminevirus saudimassiliense</taxon>
    </lineage>
</organism>
<dbReference type="InterPro" id="IPR051201">
    <property type="entry name" value="Chloro_Bact_Ser_Proteases"/>
</dbReference>
<feature type="region of interest" description="Disordered" evidence="4">
    <location>
        <begin position="22"/>
        <end position="48"/>
    </location>
</feature>
<keyword evidence="2" id="KW-0645">Protease</keyword>
<accession>A0A5K0UAC0</accession>
<proteinExistence type="inferred from homology"/>
<dbReference type="InterPro" id="IPR041517">
    <property type="entry name" value="DEGP_PDZ"/>
</dbReference>
<dbReference type="EMBL" id="UPSH01000001">
    <property type="protein sequence ID" value="VBB18414.1"/>
    <property type="molecule type" value="Genomic_DNA"/>
</dbReference>
<feature type="domain" description="Protease Do-like PDZ" evidence="5">
    <location>
        <begin position="399"/>
        <end position="502"/>
    </location>
</feature>
<dbReference type="InterPro" id="IPR009003">
    <property type="entry name" value="Peptidase_S1_PA"/>
</dbReference>
<dbReference type="Gene3D" id="2.40.10.10">
    <property type="entry name" value="Trypsin-like serine proteases"/>
    <property type="match status" value="2"/>
</dbReference>
<dbReference type="Proteomes" id="UP000594342">
    <property type="component" value="Unassembled WGS sequence"/>
</dbReference>
<dbReference type="GO" id="GO:0004252">
    <property type="term" value="F:serine-type endopeptidase activity"/>
    <property type="evidence" value="ECO:0007669"/>
    <property type="project" value="InterPro"/>
</dbReference>
<dbReference type="PRINTS" id="PR00834">
    <property type="entry name" value="PROTEASES2C"/>
</dbReference>
<protein>
    <recommendedName>
        <fullName evidence="5">Protease Do-like PDZ domain-containing protein</fullName>
    </recommendedName>
</protein>
<evidence type="ECO:0000313" key="6">
    <source>
        <dbReference type="EMBL" id="VBB18414.1"/>
    </source>
</evidence>
<evidence type="ECO:0000259" key="5">
    <source>
        <dbReference type="Pfam" id="PF17815"/>
    </source>
</evidence>
<dbReference type="Gene3D" id="3.20.190.20">
    <property type="match status" value="1"/>
</dbReference>
<reference evidence="6 7" key="1">
    <citation type="submission" date="2018-10" db="EMBL/GenBank/DDBJ databases">
        <authorList>
            <consortium name="IHU Genomes"/>
        </authorList>
    </citation>
    <scope>NUCLEOTIDE SEQUENCE [LARGE SCALE GENOMIC DNA]</scope>
    <source>
        <strain evidence="6 7">A1</strain>
    </source>
</reference>
<keyword evidence="3" id="KW-0378">Hydrolase</keyword>
<evidence type="ECO:0000256" key="1">
    <source>
        <dbReference type="ARBA" id="ARBA00010541"/>
    </source>
</evidence>
<comment type="similarity">
    <text evidence="1">Belongs to the peptidase S1C family.</text>
</comment>
<evidence type="ECO:0000256" key="2">
    <source>
        <dbReference type="ARBA" id="ARBA00022670"/>
    </source>
</evidence>
<dbReference type="Pfam" id="PF17815">
    <property type="entry name" value="PDZ_3"/>
    <property type="match status" value="1"/>
</dbReference>
<sequence length="540" mass="60073">MLQKVSKNVKIDPLIKIYPTRDRSSLNRSKDSSGNIGPKHDRDIQTHNSTKIHDVSVGFAHDIDTAKKATVRITSHCETRDIFNPDEVASRGRYVGTGFFINPHGHILTCHHVVSDSVKILINTVDEGQKSFPAKIVGVYPEADLAVIKILGYTNKLYFKLGDSECCDTEADVVAIGYPLGGDTVKTTKGIISGVEDHLIQTDTTINGGNSGGPLLNTTYEVIGVNTSKQVGDAVEGTGYCVPINIFKTVQEMMMIESGVESDNKINIVYKPNFYCGFQILEEKTALLLCHEYISRPSNKQQNESIEGYMITYIFKSSPLAVCENPLGVYDVIMEFNGKKLDRYGNIDTETSMGKMNIHSYVMGCKHDTPINVRYFSVKRQMIVSTTIIFRNVYNYKIPEVLFPNKINYVNLGGVVMCELTINHITAVIRGNVDANIVNLSNMYSYILSQNREHPVLFISKVLPDSDAIDNDHISTSECAIVTKVNGVKVRTVDDLKLSCKNYITIGDARYILVELASRENVTIRLPDEVNQKDSESVRA</sequence>
<keyword evidence="7" id="KW-1185">Reference proteome</keyword>
<evidence type="ECO:0000256" key="3">
    <source>
        <dbReference type="ARBA" id="ARBA00022801"/>
    </source>
</evidence>
<gene>
    <name evidence="6" type="ORF">YASMINEVIRUS_877</name>
</gene>
<dbReference type="SUPFAM" id="SSF50494">
    <property type="entry name" value="Trypsin-like serine proteases"/>
    <property type="match status" value="1"/>
</dbReference>
<dbReference type="InterPro" id="IPR046449">
    <property type="entry name" value="DEGP_PDZ_sf"/>
</dbReference>
<evidence type="ECO:0000313" key="7">
    <source>
        <dbReference type="Proteomes" id="UP000594342"/>
    </source>
</evidence>